<protein>
    <submittedName>
        <fullName evidence="1">DUF1289 domain-containing protein</fullName>
    </submittedName>
</protein>
<proteinExistence type="predicted"/>
<reference evidence="1 2" key="1">
    <citation type="submission" date="2023-12" db="EMBL/GenBank/DDBJ databases">
        <title>Denitrificimonas halotolerans sp. nov.,a novel species isolated from landfill leachate.</title>
        <authorList>
            <person name="Wang S."/>
        </authorList>
    </citation>
    <scope>NUCLEOTIDE SEQUENCE [LARGE SCALE GENOMIC DNA]</scope>
    <source>
        <strain evidence="1 2">JX-1</strain>
    </source>
</reference>
<dbReference type="Proteomes" id="UP001294570">
    <property type="component" value="Unassembled WGS sequence"/>
</dbReference>
<dbReference type="InterPro" id="IPR010710">
    <property type="entry name" value="DUF1289"/>
</dbReference>
<comment type="caution">
    <text evidence="1">The sequence shown here is derived from an EMBL/GenBank/DDBJ whole genome shotgun (WGS) entry which is preliminary data.</text>
</comment>
<keyword evidence="2" id="KW-1185">Reference proteome</keyword>
<organism evidence="1 2">
    <name type="scientific">Denitrificimonas halotolerans</name>
    <dbReference type="NCBI Taxonomy" id="3098930"/>
    <lineage>
        <taxon>Bacteria</taxon>
        <taxon>Pseudomonadati</taxon>
        <taxon>Pseudomonadota</taxon>
        <taxon>Gammaproteobacteria</taxon>
        <taxon>Pseudomonadales</taxon>
        <taxon>Pseudomonadaceae</taxon>
        <taxon>Denitrificimonas</taxon>
    </lineage>
</organism>
<dbReference type="PANTHER" id="PTHR35175:SF1">
    <property type="entry name" value="OXIDOREDUCTASE"/>
    <property type="match status" value="1"/>
</dbReference>
<dbReference type="RefSeq" id="WP_321553253.1">
    <property type="nucleotide sequence ID" value="NZ_JAXIVU010000006.1"/>
</dbReference>
<gene>
    <name evidence="1" type="ORF">TOI97_06190</name>
</gene>
<dbReference type="Pfam" id="PF06945">
    <property type="entry name" value="DUF1289"/>
    <property type="match status" value="1"/>
</dbReference>
<evidence type="ECO:0000313" key="2">
    <source>
        <dbReference type="Proteomes" id="UP001294570"/>
    </source>
</evidence>
<accession>A0ABU5GQ83</accession>
<dbReference type="EMBL" id="JAXIVU010000006">
    <property type="protein sequence ID" value="MDY7219157.1"/>
    <property type="molecule type" value="Genomic_DNA"/>
</dbReference>
<dbReference type="PANTHER" id="PTHR35175">
    <property type="entry name" value="DUF1289 DOMAIN-CONTAINING PROTEIN"/>
    <property type="match status" value="1"/>
</dbReference>
<evidence type="ECO:0000313" key="1">
    <source>
        <dbReference type="EMBL" id="MDY7219157.1"/>
    </source>
</evidence>
<sequence length="84" mass="9881">MQQLEFFEIPSPCIGVCEANNRGYCKGCLRSRDERLYWLQFTEVQKRDVMRLCQQRKVRVLKAKEAALQGIQRAPKESDQNSLF</sequence>
<name>A0ABU5GQ83_9GAMM</name>